<keyword evidence="9" id="KW-1185">Reference proteome</keyword>
<reference evidence="8 9" key="1">
    <citation type="submission" date="2024-04" db="EMBL/GenBank/DDBJ databases">
        <title>Complete genome sequence of Nguyenibacter vanlangesis HBCM-1154, a strain capable of nitrogen fixation, IAA production, and phosphorus solubilization isolated from sugarcane soil.</title>
        <authorList>
            <person name="MY HANH P."/>
        </authorList>
    </citation>
    <scope>NUCLEOTIDE SEQUENCE [LARGE SCALE GENOMIC DNA]</scope>
    <source>
        <strain evidence="8 9">HBCM 1154</strain>
    </source>
</reference>
<dbReference type="NCBIfam" id="NF007785">
    <property type="entry name" value="PRK10476.1"/>
    <property type="match status" value="1"/>
</dbReference>
<evidence type="ECO:0000256" key="4">
    <source>
        <dbReference type="ARBA" id="ARBA00023136"/>
    </source>
</evidence>
<feature type="domain" description="p-hydroxybenzoic acid efflux pump subunit AaeA-like beta-barrel" evidence="7">
    <location>
        <begin position="247"/>
        <end position="346"/>
    </location>
</feature>
<keyword evidence="2" id="KW-0812">Transmembrane</keyword>
<comment type="subcellular location">
    <subcellularLocation>
        <location evidence="1">Membrane</location>
        <topology evidence="1">Single-pass membrane protein</topology>
    </subcellularLocation>
</comment>
<dbReference type="InterPro" id="IPR050739">
    <property type="entry name" value="MFP"/>
</dbReference>
<keyword evidence="4" id="KW-0472">Membrane</keyword>
<dbReference type="Pfam" id="PF25963">
    <property type="entry name" value="Beta-barrel_AAEA"/>
    <property type="match status" value="1"/>
</dbReference>
<evidence type="ECO:0000256" key="5">
    <source>
        <dbReference type="SAM" id="Coils"/>
    </source>
</evidence>
<dbReference type="EMBL" id="CP152276">
    <property type="protein sequence ID" value="XAE44054.1"/>
    <property type="molecule type" value="Genomic_DNA"/>
</dbReference>
<feature type="domain" description="Multidrug resistance protein MdtA-like barrel-sandwich hybrid" evidence="6">
    <location>
        <begin position="50"/>
        <end position="236"/>
    </location>
</feature>
<proteinExistence type="predicted"/>
<feature type="coiled-coil region" evidence="5">
    <location>
        <begin position="90"/>
        <end position="138"/>
    </location>
</feature>
<dbReference type="Gene3D" id="2.40.30.170">
    <property type="match status" value="1"/>
</dbReference>
<dbReference type="InterPro" id="IPR058625">
    <property type="entry name" value="MdtA-like_BSH"/>
</dbReference>
<evidence type="ECO:0000313" key="9">
    <source>
        <dbReference type="Proteomes" id="UP001449795"/>
    </source>
</evidence>
<sequence length="353" mass="37871">MREIRMPGRKPLGVAIAVLCVAVAVGLGVHVAREDSAHPSSDNGTIDAELVHVASTVGGRLVALPVRVNQAVRKGDLLYRLDPEPYELAVRQAEANLALAEAEVENQRRLVAVKTATAEQARDQVVRAQADRDLASRTVARLGPLAGHAYIPRQQYDQALVTLHDSEITLAQARQQQQAAQVAIGDLNSTLAAAAASRAALDHARYELRQTVVVAPADGYVTSLRVRPGEILAPSQVLFTLILNDAWYATANIREVDMASIRPGDCATVYSMIDRHAAMRGHVDSIGWGVLSADSAGAPSAPPLVPREMDWVHVAQRFPVRVRLDLKPNGADLNLLRLGATATVEIRHGAACP</sequence>
<dbReference type="SUPFAM" id="SSF111369">
    <property type="entry name" value="HlyD-like secretion proteins"/>
    <property type="match status" value="2"/>
</dbReference>
<organism evidence="8 9">
    <name type="scientific">Nguyenibacter vanlangensis</name>
    <dbReference type="NCBI Taxonomy" id="1216886"/>
    <lineage>
        <taxon>Bacteria</taxon>
        <taxon>Pseudomonadati</taxon>
        <taxon>Pseudomonadota</taxon>
        <taxon>Alphaproteobacteria</taxon>
        <taxon>Acetobacterales</taxon>
        <taxon>Acetobacteraceae</taxon>
        <taxon>Nguyenibacter</taxon>
    </lineage>
</organism>
<dbReference type="InterPro" id="IPR058634">
    <property type="entry name" value="AaeA-lik-b-barrel"/>
</dbReference>
<keyword evidence="3" id="KW-1133">Transmembrane helix</keyword>
<accession>A0ABZ3D8D5</accession>
<evidence type="ECO:0000256" key="2">
    <source>
        <dbReference type="ARBA" id="ARBA00022692"/>
    </source>
</evidence>
<dbReference type="Proteomes" id="UP001449795">
    <property type="component" value="Chromosome"/>
</dbReference>
<name>A0ABZ3D8D5_9PROT</name>
<keyword evidence="5" id="KW-0175">Coiled coil</keyword>
<gene>
    <name evidence="8" type="primary">mdtN</name>
    <name evidence="8" type="ORF">AAC691_06375</name>
</gene>
<evidence type="ECO:0000259" key="6">
    <source>
        <dbReference type="Pfam" id="PF25917"/>
    </source>
</evidence>
<evidence type="ECO:0000313" key="8">
    <source>
        <dbReference type="EMBL" id="XAE44054.1"/>
    </source>
</evidence>
<dbReference type="Gene3D" id="2.40.50.100">
    <property type="match status" value="1"/>
</dbReference>
<dbReference type="Pfam" id="PF25917">
    <property type="entry name" value="BSH_RND"/>
    <property type="match status" value="1"/>
</dbReference>
<dbReference type="Gene3D" id="1.10.287.470">
    <property type="entry name" value="Helix hairpin bin"/>
    <property type="match status" value="1"/>
</dbReference>
<evidence type="ECO:0000256" key="3">
    <source>
        <dbReference type="ARBA" id="ARBA00022989"/>
    </source>
</evidence>
<dbReference type="PANTHER" id="PTHR30386:SF26">
    <property type="entry name" value="TRANSPORT PROTEIN COMB"/>
    <property type="match status" value="1"/>
</dbReference>
<protein>
    <submittedName>
        <fullName evidence="8">Multidrug transporter subunit MdtN</fullName>
    </submittedName>
</protein>
<dbReference type="PANTHER" id="PTHR30386">
    <property type="entry name" value="MEMBRANE FUSION SUBUNIT OF EMRAB-TOLC MULTIDRUG EFFLUX PUMP"/>
    <property type="match status" value="1"/>
</dbReference>
<evidence type="ECO:0000256" key="1">
    <source>
        <dbReference type="ARBA" id="ARBA00004167"/>
    </source>
</evidence>
<evidence type="ECO:0000259" key="7">
    <source>
        <dbReference type="Pfam" id="PF25963"/>
    </source>
</evidence>